<keyword evidence="11 15" id="KW-0072">Autophagy</keyword>
<evidence type="ECO:0000259" key="16">
    <source>
        <dbReference type="Pfam" id="PF04106"/>
    </source>
</evidence>
<evidence type="ECO:0000313" key="20">
    <source>
        <dbReference type="Proteomes" id="UP000791440"/>
    </source>
</evidence>
<comment type="function">
    <text evidence="15">Involved in autophagic vesicle formation.</text>
</comment>
<dbReference type="GO" id="GO:0002376">
    <property type="term" value="P:immune system process"/>
    <property type="evidence" value="ECO:0007669"/>
    <property type="project" value="UniProtKB-KW"/>
</dbReference>
<keyword evidence="6 15" id="KW-1017">Isopeptide bond</keyword>
<keyword evidence="7" id="KW-0053">Apoptosis</keyword>
<comment type="caution">
    <text evidence="19">The sequence shown here is derived from an EMBL/GenBank/DDBJ whole genome shotgun (WGS) entry which is preliminary data.</text>
</comment>
<dbReference type="GO" id="GO:0034274">
    <property type="term" value="C:Atg12-Atg5-Atg16 complex"/>
    <property type="evidence" value="ECO:0007669"/>
    <property type="project" value="TreeGrafter"/>
</dbReference>
<evidence type="ECO:0000256" key="14">
    <source>
        <dbReference type="ARBA" id="ARBA00093583"/>
    </source>
</evidence>
<dbReference type="Gene3D" id="3.10.20.620">
    <property type="match status" value="1"/>
</dbReference>
<reference evidence="19" key="1">
    <citation type="journal article" date="2016" name="Insect Biochem. Mol. Biol.">
        <title>Multifaceted biological insights from a draft genome sequence of the tobacco hornworm moth, Manduca sexta.</title>
        <authorList>
            <person name="Kanost M.R."/>
            <person name="Arrese E.L."/>
            <person name="Cao X."/>
            <person name="Chen Y.R."/>
            <person name="Chellapilla S."/>
            <person name="Goldsmith M.R."/>
            <person name="Grosse-Wilde E."/>
            <person name="Heckel D.G."/>
            <person name="Herndon N."/>
            <person name="Jiang H."/>
            <person name="Papanicolaou A."/>
            <person name="Qu J."/>
            <person name="Soulages J.L."/>
            <person name="Vogel H."/>
            <person name="Walters J."/>
            <person name="Waterhouse R.M."/>
            <person name="Ahn S.J."/>
            <person name="Almeida F.C."/>
            <person name="An C."/>
            <person name="Aqrawi P."/>
            <person name="Bretschneider A."/>
            <person name="Bryant W.B."/>
            <person name="Bucks S."/>
            <person name="Chao H."/>
            <person name="Chevignon G."/>
            <person name="Christen J.M."/>
            <person name="Clarke D.F."/>
            <person name="Dittmer N.T."/>
            <person name="Ferguson L.C.F."/>
            <person name="Garavelou S."/>
            <person name="Gordon K.H.J."/>
            <person name="Gunaratna R.T."/>
            <person name="Han Y."/>
            <person name="Hauser F."/>
            <person name="He Y."/>
            <person name="Heidel-Fischer H."/>
            <person name="Hirsh A."/>
            <person name="Hu Y."/>
            <person name="Jiang H."/>
            <person name="Kalra D."/>
            <person name="Klinner C."/>
            <person name="Konig C."/>
            <person name="Kovar C."/>
            <person name="Kroll A.R."/>
            <person name="Kuwar S.S."/>
            <person name="Lee S.L."/>
            <person name="Lehman R."/>
            <person name="Li K."/>
            <person name="Li Z."/>
            <person name="Liang H."/>
            <person name="Lovelace S."/>
            <person name="Lu Z."/>
            <person name="Mansfield J.H."/>
            <person name="McCulloch K.J."/>
            <person name="Mathew T."/>
            <person name="Morton B."/>
            <person name="Muzny D.M."/>
            <person name="Neunemann D."/>
            <person name="Ongeri F."/>
            <person name="Pauchet Y."/>
            <person name="Pu L.L."/>
            <person name="Pyrousis I."/>
            <person name="Rao X.J."/>
            <person name="Redding A."/>
            <person name="Roesel C."/>
            <person name="Sanchez-Gracia A."/>
            <person name="Schaack S."/>
            <person name="Shukla A."/>
            <person name="Tetreau G."/>
            <person name="Wang Y."/>
            <person name="Xiong G.H."/>
            <person name="Traut W."/>
            <person name="Walsh T.K."/>
            <person name="Worley K.C."/>
            <person name="Wu D."/>
            <person name="Wu W."/>
            <person name="Wu Y.Q."/>
            <person name="Zhang X."/>
            <person name="Zou Z."/>
            <person name="Zucker H."/>
            <person name="Briscoe A.D."/>
            <person name="Burmester T."/>
            <person name="Clem R.J."/>
            <person name="Feyereisen R."/>
            <person name="Grimmelikhuijzen C.J.P."/>
            <person name="Hamodrakas S.J."/>
            <person name="Hansson B.S."/>
            <person name="Huguet E."/>
            <person name="Jermiin L.S."/>
            <person name="Lan Q."/>
            <person name="Lehman H.K."/>
            <person name="Lorenzen M."/>
            <person name="Merzendorfer H."/>
            <person name="Michalopoulos I."/>
            <person name="Morton D.B."/>
            <person name="Muthukrishnan S."/>
            <person name="Oakeshott J.G."/>
            <person name="Palmer W."/>
            <person name="Park Y."/>
            <person name="Passarelli A.L."/>
            <person name="Rozas J."/>
            <person name="Schwartz L.M."/>
            <person name="Smith W."/>
            <person name="Southgate A."/>
            <person name="Vilcinskas A."/>
            <person name="Vogt R."/>
            <person name="Wang P."/>
            <person name="Werren J."/>
            <person name="Yu X.Q."/>
            <person name="Zhou J.J."/>
            <person name="Brown S.J."/>
            <person name="Scherer S.E."/>
            <person name="Richards S."/>
            <person name="Blissard G.W."/>
        </authorList>
    </citation>
    <scope>NUCLEOTIDE SEQUENCE</scope>
</reference>
<protein>
    <recommendedName>
        <fullName evidence="4 15">Autophagy protein 5</fullName>
    </recommendedName>
</protein>
<reference evidence="19" key="2">
    <citation type="submission" date="2020-12" db="EMBL/GenBank/DDBJ databases">
        <authorList>
            <person name="Kanost M."/>
        </authorList>
    </citation>
    <scope>NUCLEOTIDE SEQUENCE</scope>
</reference>
<sequence length="293" mass="34368">MVKKIEGLLKKYVTIDILIDISKSRLIGTMANDREVLREIWDGKLPICFQLAQEEIMEIQQPDPFYVMVPRLSYFPLVTDKMKRHFLRYISQENADSEMWLDYNGQPLKWHYPIGFLYDLCCGNDPQLPWTLTVHFTKFPEDILLHCPNKDVVEAHYMSTVKEADVLKHRGQVMSTMQKKDHNQLWLGLQNDKFDQFWAINRRLMESHGENEGFKHIPVKIYSDDGLCSQRLVSPKNNDGSRKTLQQMTSELYPDKTDVKLRTHGVIIPAETPLQWLSEHLSYPDNFLHLCLC</sequence>
<dbReference type="GO" id="GO:0000422">
    <property type="term" value="P:autophagy of mitochondrion"/>
    <property type="evidence" value="ECO:0007669"/>
    <property type="project" value="TreeGrafter"/>
</dbReference>
<dbReference type="GO" id="GO:0043069">
    <property type="term" value="P:negative regulation of programmed cell death"/>
    <property type="evidence" value="ECO:0007669"/>
    <property type="project" value="UniProtKB-ARBA"/>
</dbReference>
<keyword evidence="20" id="KW-1185">Reference proteome</keyword>
<accession>A0A922CYS6</accession>
<evidence type="ECO:0000256" key="1">
    <source>
        <dbReference type="ARBA" id="ARBA00004496"/>
    </source>
</evidence>
<evidence type="ECO:0000256" key="5">
    <source>
        <dbReference type="ARBA" id="ARBA00022490"/>
    </source>
</evidence>
<dbReference type="GO" id="GO:0000045">
    <property type="term" value="P:autophagosome assembly"/>
    <property type="evidence" value="ECO:0007669"/>
    <property type="project" value="UniProtKB-ARBA"/>
</dbReference>
<name>A0A922CYS6_MANSE</name>
<dbReference type="PANTHER" id="PTHR13040">
    <property type="entry name" value="AUTOPHAGY PROTEIN 5"/>
    <property type="match status" value="1"/>
</dbReference>
<dbReference type="PANTHER" id="PTHR13040:SF2">
    <property type="entry name" value="AUTOPHAGY PROTEIN 5"/>
    <property type="match status" value="1"/>
</dbReference>
<organism evidence="19 20">
    <name type="scientific">Manduca sexta</name>
    <name type="common">Tobacco hawkmoth</name>
    <name type="synonym">Tobacco hornworm</name>
    <dbReference type="NCBI Taxonomy" id="7130"/>
    <lineage>
        <taxon>Eukaryota</taxon>
        <taxon>Metazoa</taxon>
        <taxon>Ecdysozoa</taxon>
        <taxon>Arthropoda</taxon>
        <taxon>Hexapoda</taxon>
        <taxon>Insecta</taxon>
        <taxon>Pterygota</taxon>
        <taxon>Neoptera</taxon>
        <taxon>Endopterygota</taxon>
        <taxon>Lepidoptera</taxon>
        <taxon>Glossata</taxon>
        <taxon>Ditrysia</taxon>
        <taxon>Bombycoidea</taxon>
        <taxon>Sphingidae</taxon>
        <taxon>Sphinginae</taxon>
        <taxon>Sphingini</taxon>
        <taxon>Manduca</taxon>
    </lineage>
</organism>
<feature type="domain" description="Autophagy protein ATG5 UblB" evidence="16">
    <location>
        <begin position="216"/>
        <end position="292"/>
    </location>
</feature>
<evidence type="ECO:0000256" key="4">
    <source>
        <dbReference type="ARBA" id="ARBA00015616"/>
    </source>
</evidence>
<evidence type="ECO:0000256" key="11">
    <source>
        <dbReference type="ARBA" id="ARBA00023006"/>
    </source>
</evidence>
<comment type="subcellular location">
    <subcellularLocation>
        <location evidence="1">Cytoplasm</location>
    </subcellularLocation>
    <subcellularLocation>
        <location evidence="2 15">Preautophagosomal structure membrane</location>
        <topology evidence="2 15">Peripheral membrane protein</topology>
    </subcellularLocation>
</comment>
<dbReference type="Pfam" id="PF20637">
    <property type="entry name" value="ATG5_HBR"/>
    <property type="match status" value="1"/>
</dbReference>
<gene>
    <name evidence="19" type="ORF">O3G_MSEX013867</name>
</gene>
<evidence type="ECO:0000256" key="10">
    <source>
        <dbReference type="ARBA" id="ARBA00022990"/>
    </source>
</evidence>
<dbReference type="InterPro" id="IPR048940">
    <property type="entry name" value="ATG5_HBR"/>
</dbReference>
<dbReference type="FunFam" id="1.10.246.190:FF:000001">
    <property type="entry name" value="Autophagy related 5"/>
    <property type="match status" value="1"/>
</dbReference>
<keyword evidence="8 15" id="KW-0832">Ubl conjugation</keyword>
<keyword evidence="5" id="KW-0963">Cytoplasm</keyword>
<dbReference type="GO" id="GO:0006995">
    <property type="term" value="P:cellular response to nitrogen starvation"/>
    <property type="evidence" value="ECO:0007669"/>
    <property type="project" value="TreeGrafter"/>
</dbReference>
<evidence type="ECO:0000259" key="17">
    <source>
        <dbReference type="Pfam" id="PF20637"/>
    </source>
</evidence>
<dbReference type="Pfam" id="PF04106">
    <property type="entry name" value="ATG5_UblB"/>
    <property type="match status" value="1"/>
</dbReference>
<dbReference type="GO" id="GO:0019776">
    <property type="term" value="F:Atg8-family ligase activity"/>
    <property type="evidence" value="ECO:0007669"/>
    <property type="project" value="TreeGrafter"/>
</dbReference>
<keyword evidence="9" id="KW-0391">Immunity</keyword>
<proteinExistence type="inferred from homology"/>
<dbReference type="Pfam" id="PF20638">
    <property type="entry name" value="ATG5_UblA"/>
    <property type="match status" value="1"/>
</dbReference>
<dbReference type="Proteomes" id="UP000791440">
    <property type="component" value="Unassembled WGS sequence"/>
</dbReference>
<evidence type="ECO:0000313" key="19">
    <source>
        <dbReference type="EMBL" id="KAG6463432.1"/>
    </source>
</evidence>
<comment type="function">
    <text evidence="13">May play an important role in the apoptotic process, possibly within the modified cytoskeleton. Its expression is a relatively late event in the apoptotic process, occurring downstream of caspase activity. Plays a crucial role in IFN-gamma-induced autophagic cell death by interacting with FADD.</text>
</comment>
<dbReference type="FunFam" id="3.10.20.90:FF:000100">
    <property type="entry name" value="Autophagy related 5"/>
    <property type="match status" value="1"/>
</dbReference>
<feature type="domain" description="Autophagy protein ATG5 alpha-helical bundle region" evidence="17">
    <location>
        <begin position="151"/>
        <end position="206"/>
    </location>
</feature>
<dbReference type="InterPro" id="IPR048939">
    <property type="entry name" value="ATG5_UblA"/>
</dbReference>
<dbReference type="GO" id="GO:0034727">
    <property type="term" value="P:piecemeal microautophagy of the nucleus"/>
    <property type="evidence" value="ECO:0007669"/>
    <property type="project" value="TreeGrafter"/>
</dbReference>
<evidence type="ECO:0000256" key="13">
    <source>
        <dbReference type="ARBA" id="ARBA00025421"/>
    </source>
</evidence>
<keyword evidence="12 15" id="KW-0472">Membrane</keyword>
<dbReference type="InterPro" id="IPR007239">
    <property type="entry name" value="Atg5"/>
</dbReference>
<evidence type="ECO:0000256" key="15">
    <source>
        <dbReference type="RuleBase" id="RU361202"/>
    </source>
</evidence>
<dbReference type="GO" id="GO:0061908">
    <property type="term" value="C:phagophore"/>
    <property type="evidence" value="ECO:0007669"/>
    <property type="project" value="TreeGrafter"/>
</dbReference>
<evidence type="ECO:0000256" key="9">
    <source>
        <dbReference type="ARBA" id="ARBA00022859"/>
    </source>
</evidence>
<dbReference type="Gene3D" id="1.10.246.190">
    <property type="entry name" value="Autophagy protein Apg5, helix rich domain"/>
    <property type="match status" value="1"/>
</dbReference>
<dbReference type="GO" id="GO:0005776">
    <property type="term" value="C:autophagosome"/>
    <property type="evidence" value="ECO:0007669"/>
    <property type="project" value="TreeGrafter"/>
</dbReference>
<dbReference type="InterPro" id="IPR042526">
    <property type="entry name" value="Atg5_HR"/>
</dbReference>
<dbReference type="InterPro" id="IPR048318">
    <property type="entry name" value="ATG5_UblB"/>
</dbReference>
<comment type="subunit">
    <text evidence="15">Conjugated with ATG12.</text>
</comment>
<dbReference type="InterPro" id="IPR042527">
    <property type="entry name" value="Atg5_UblA_dom_sf"/>
</dbReference>
<evidence type="ECO:0000256" key="7">
    <source>
        <dbReference type="ARBA" id="ARBA00022703"/>
    </source>
</evidence>
<dbReference type="Gene3D" id="3.10.20.90">
    <property type="entry name" value="Phosphatidylinositol 3-kinase Catalytic Subunit, Chain A, domain 1"/>
    <property type="match status" value="1"/>
</dbReference>
<evidence type="ECO:0000259" key="18">
    <source>
        <dbReference type="Pfam" id="PF20638"/>
    </source>
</evidence>
<feature type="domain" description="Autophagy protein ATG5 UblA" evidence="18">
    <location>
        <begin position="40"/>
        <end position="136"/>
    </location>
</feature>
<dbReference type="GO" id="GO:0044233">
    <property type="term" value="C:mitochondria-associated endoplasmic reticulum membrane contact site"/>
    <property type="evidence" value="ECO:0007669"/>
    <property type="project" value="TreeGrafter"/>
</dbReference>
<evidence type="ECO:0000256" key="2">
    <source>
        <dbReference type="ARBA" id="ARBA00004623"/>
    </source>
</evidence>
<comment type="similarity">
    <text evidence="3 15">Belongs to the ATG5 family.</text>
</comment>
<dbReference type="FunFam" id="3.10.20.620:FF:000001">
    <property type="entry name" value="Autophagy related 5"/>
    <property type="match status" value="1"/>
</dbReference>
<dbReference type="AlphaFoldDB" id="A0A922CYS6"/>
<dbReference type="OrthoDB" id="272162at2759"/>
<keyword evidence="10" id="KW-0007">Acetylation</keyword>
<dbReference type="GO" id="GO:0006915">
    <property type="term" value="P:apoptotic process"/>
    <property type="evidence" value="ECO:0007669"/>
    <property type="project" value="UniProtKB-KW"/>
</dbReference>
<evidence type="ECO:0000256" key="8">
    <source>
        <dbReference type="ARBA" id="ARBA00022843"/>
    </source>
</evidence>
<comment type="subunit">
    <text evidence="14">Forms a conjugate with ATG12. Part of the minor complex composed of 4 sets of ATG12-ATG5 and ATG16L1 (400 kDa); this complex interacts with ATG3 leading to disruption of ATG7 interaction and promotion of ATG8-like proteins lipidation. Forms an 800-kDa complex composed of ATG12-ATG5 and ATG16L2. The ATG12-ATG5 conjugate interacts with RAB33A; this interaction is bridged by ATG16L1 and promotes ATG12-ATG5-ATG16L1 complex recruitment to phagophores. Interacts with TECPR1; the interaction is direct and does not take place when ATG16L1 is associated with the ATG5-ATG12 conjugate. Interacts with DHX58/RIG-1, IFIH1/MDA5 and MAVS/IPS-1 in monomeric form as well as in ATG12-ATG5 conjugate form. The interaction with MAVS is further enhanced upon vesicular stomatitis virus (VSV) infection. Interacts with ATG3. Interacts with ATG7 and ATG10. Interacts with FADD. Interacts with Bassoon/BSN; this interaction is important for the regulation of presynaptic autophagy. Interacts with ATG16L2.</text>
</comment>
<evidence type="ECO:0000256" key="12">
    <source>
        <dbReference type="ARBA" id="ARBA00023136"/>
    </source>
</evidence>
<dbReference type="EMBL" id="JH668984">
    <property type="protein sequence ID" value="KAG6463432.1"/>
    <property type="molecule type" value="Genomic_DNA"/>
</dbReference>
<evidence type="ECO:0000256" key="6">
    <source>
        <dbReference type="ARBA" id="ARBA00022499"/>
    </source>
</evidence>
<dbReference type="GO" id="GO:0034045">
    <property type="term" value="C:phagophore assembly site membrane"/>
    <property type="evidence" value="ECO:0007669"/>
    <property type="project" value="UniProtKB-SubCell"/>
</dbReference>
<evidence type="ECO:0000256" key="3">
    <source>
        <dbReference type="ARBA" id="ARBA00006910"/>
    </source>
</evidence>